<dbReference type="Proteomes" id="UP000046393">
    <property type="component" value="Unplaced"/>
</dbReference>
<dbReference type="AlphaFoldDB" id="A0A0N5B1M6"/>
<evidence type="ECO:0000313" key="2">
    <source>
        <dbReference type="WBParaSite" id="SMUV_0001119501-mRNA-1"/>
    </source>
</evidence>
<name>A0A0N5B1M6_9BILA</name>
<sequence>MSGTIRKTVSPTVRRLKGYLNTLPEIPNTKEVAKQTAVYKDYLDLARHLYEQIHGAVGKLKRQNELWSNLLITMNKNDQEKEKRLYDAMAEDPDGMLQLVDRASEILINSKTEMKK</sequence>
<accession>A0A0N5B1M6</accession>
<reference evidence="2" key="1">
    <citation type="submission" date="2017-02" db="UniProtKB">
        <authorList>
            <consortium name="WormBaseParasite"/>
        </authorList>
    </citation>
    <scope>IDENTIFICATION</scope>
</reference>
<evidence type="ECO:0000313" key="1">
    <source>
        <dbReference type="Proteomes" id="UP000046393"/>
    </source>
</evidence>
<protein>
    <submittedName>
        <fullName evidence="2">Uncharacterized protein</fullName>
    </submittedName>
</protein>
<organism evidence="1 2">
    <name type="scientific">Syphacia muris</name>
    <dbReference type="NCBI Taxonomy" id="451379"/>
    <lineage>
        <taxon>Eukaryota</taxon>
        <taxon>Metazoa</taxon>
        <taxon>Ecdysozoa</taxon>
        <taxon>Nematoda</taxon>
        <taxon>Chromadorea</taxon>
        <taxon>Rhabditida</taxon>
        <taxon>Spirurina</taxon>
        <taxon>Oxyuridomorpha</taxon>
        <taxon>Oxyuroidea</taxon>
        <taxon>Oxyuridae</taxon>
        <taxon>Syphacia</taxon>
    </lineage>
</organism>
<proteinExistence type="predicted"/>
<keyword evidence="1" id="KW-1185">Reference proteome</keyword>
<dbReference type="WBParaSite" id="SMUV_0001119501-mRNA-1">
    <property type="protein sequence ID" value="SMUV_0001119501-mRNA-1"/>
    <property type="gene ID" value="SMUV_0001119501"/>
</dbReference>